<dbReference type="EMBL" id="CP157942">
    <property type="protein sequence ID" value="XBS67559.1"/>
    <property type="molecule type" value="Genomic_DNA"/>
</dbReference>
<protein>
    <submittedName>
        <fullName evidence="1">Uncharacterized protein</fullName>
    </submittedName>
</protein>
<proteinExistence type="predicted"/>
<accession>A0AAU7Q3L0</accession>
<name>A0AAU7Q3L0_9RICK</name>
<sequence length="59" mass="6887">MRQLDSENLYLHTKEKLLADEMLKNLPKGFKDSPVKLVIKRSEDPTLILTLPRKAIPHY</sequence>
<reference evidence="1" key="1">
    <citation type="submission" date="2024-06" db="EMBL/GenBank/DDBJ databases">
        <authorList>
            <person name="Dussert Y."/>
            <person name="Peccoud J."/>
            <person name="Pigeault R."/>
        </authorList>
    </citation>
    <scope>NUCLEOTIDE SEQUENCE</scope>
    <source>
        <strain evidence="1">WArc</strain>
    </source>
</reference>
<dbReference type="RefSeq" id="WP_153295581.1">
    <property type="nucleotide sequence ID" value="NZ_CP157942.1"/>
</dbReference>
<dbReference type="AlphaFoldDB" id="A0AAU7Q3L0"/>
<gene>
    <name evidence="1" type="ORF">ABLO99_02665</name>
</gene>
<organism evidence="1">
    <name type="scientific">Wolbachia endosymbiont of Armadillidium arcangelii</name>
    <dbReference type="NCBI Taxonomy" id="3158571"/>
    <lineage>
        <taxon>Bacteria</taxon>
        <taxon>Pseudomonadati</taxon>
        <taxon>Pseudomonadota</taxon>
        <taxon>Alphaproteobacteria</taxon>
        <taxon>Rickettsiales</taxon>
        <taxon>Anaplasmataceae</taxon>
        <taxon>Wolbachieae</taxon>
        <taxon>Wolbachia</taxon>
    </lineage>
</organism>
<evidence type="ECO:0000313" key="1">
    <source>
        <dbReference type="EMBL" id="XBS67559.1"/>
    </source>
</evidence>